<reference evidence="1" key="1">
    <citation type="submission" date="2021-04" db="EMBL/GenBank/DDBJ databases">
        <title>Draft Genome Sequence of Pandoravirus japonicus, Isolated from the Sabaishi River of Niigata, Japan.</title>
        <authorList>
            <person name="Hosokawa N."/>
            <person name="Takahashi H."/>
            <person name="Aoki K."/>
            <person name="Takemura M."/>
        </authorList>
    </citation>
    <scope>NUCLEOTIDE SEQUENCE</scope>
</reference>
<dbReference type="Proteomes" id="UP001253637">
    <property type="component" value="Segment"/>
</dbReference>
<dbReference type="EMBL" id="LC625835">
    <property type="protein sequence ID" value="BCU03740.1"/>
    <property type="molecule type" value="Genomic_DNA"/>
</dbReference>
<protein>
    <submittedName>
        <fullName evidence="1">Uncharacterized protein</fullName>
    </submittedName>
</protein>
<proteinExistence type="predicted"/>
<organism evidence="1 2">
    <name type="scientific">Pandoravirus japonicus</name>
    <dbReference type="NCBI Taxonomy" id="2823154"/>
    <lineage>
        <taxon>Viruses</taxon>
        <taxon>Pandoravirus</taxon>
    </lineage>
</organism>
<accession>A0A811BQX8</accession>
<evidence type="ECO:0000313" key="2">
    <source>
        <dbReference type="Proteomes" id="UP001253637"/>
    </source>
</evidence>
<sequence>MQIDSQAGLGRSILMWPQPARSSTEFEPADDGLLKSLINRAPIRVARFRPYSSPHPDFAITQPHQLHF</sequence>
<evidence type="ECO:0000313" key="1">
    <source>
        <dbReference type="EMBL" id="BCU03740.1"/>
    </source>
</evidence>
<name>A0A811BQX8_9VIRU</name>